<dbReference type="Proteomes" id="UP000010959">
    <property type="component" value="Unassembled WGS sequence"/>
</dbReference>
<reference evidence="2 3" key="1">
    <citation type="journal article" date="2013" name="Mar. Genomics">
        <title>Expression of sulfatases in Rhodopirellula baltica and the diversity of sulfatases in the genus Rhodopirellula.</title>
        <authorList>
            <person name="Wegner C.E."/>
            <person name="Richter-Heitmann T."/>
            <person name="Klindworth A."/>
            <person name="Klockow C."/>
            <person name="Richter M."/>
            <person name="Achstetter T."/>
            <person name="Glockner F.O."/>
            <person name="Harder J."/>
        </authorList>
    </citation>
    <scope>NUCLEOTIDE SEQUENCE [LARGE SCALE GENOMIC DNA]</scope>
    <source>
        <strain evidence="2 3">SWK14</strain>
    </source>
</reference>
<evidence type="ECO:0000313" key="3">
    <source>
        <dbReference type="Proteomes" id="UP000010959"/>
    </source>
</evidence>
<protein>
    <submittedName>
        <fullName evidence="2">Uncharacterized protein</fullName>
    </submittedName>
</protein>
<dbReference type="AlphaFoldDB" id="L7CAU4"/>
<feature type="transmembrane region" description="Helical" evidence="1">
    <location>
        <begin position="6"/>
        <end position="30"/>
    </location>
</feature>
<dbReference type="EMBL" id="AMWG01000145">
    <property type="protein sequence ID" value="ELP30762.1"/>
    <property type="molecule type" value="Genomic_DNA"/>
</dbReference>
<proteinExistence type="predicted"/>
<sequence>MEGITNFPVALSFLCPGACFAIILCAILILKPVPSQIECFLFVFDAKSNSLRFYL</sequence>
<gene>
    <name evidence="2" type="ORF">RBSWK_05323</name>
</gene>
<keyword evidence="1" id="KW-0812">Transmembrane</keyword>
<accession>L7CAU4</accession>
<evidence type="ECO:0000256" key="1">
    <source>
        <dbReference type="SAM" id="Phobius"/>
    </source>
</evidence>
<comment type="caution">
    <text evidence="2">The sequence shown here is derived from an EMBL/GenBank/DDBJ whole genome shotgun (WGS) entry which is preliminary data.</text>
</comment>
<keyword evidence="1" id="KW-1133">Transmembrane helix</keyword>
<name>L7CAU4_RHOBT</name>
<evidence type="ECO:0000313" key="2">
    <source>
        <dbReference type="EMBL" id="ELP30762.1"/>
    </source>
</evidence>
<organism evidence="2 3">
    <name type="scientific">Rhodopirellula baltica SWK14</name>
    <dbReference type="NCBI Taxonomy" id="993516"/>
    <lineage>
        <taxon>Bacteria</taxon>
        <taxon>Pseudomonadati</taxon>
        <taxon>Planctomycetota</taxon>
        <taxon>Planctomycetia</taxon>
        <taxon>Pirellulales</taxon>
        <taxon>Pirellulaceae</taxon>
        <taxon>Rhodopirellula</taxon>
    </lineage>
</organism>
<keyword evidence="1" id="KW-0472">Membrane</keyword>